<dbReference type="KEGG" id="mbur:EQU24_12845"/>
<dbReference type="RefSeq" id="WP_017839123.1">
    <property type="nucleotide sequence ID" value="NZ_CP035467.1"/>
</dbReference>
<protein>
    <recommendedName>
        <fullName evidence="4">Prepilin-type N-terminal cleavage/methylation domain-containing protein</fullName>
    </recommendedName>
</protein>
<feature type="transmembrane region" description="Helical" evidence="1">
    <location>
        <begin position="12"/>
        <end position="32"/>
    </location>
</feature>
<dbReference type="AlphaFoldDB" id="A0A4P9UTJ4"/>
<sequence>MKKVMGFTLMELMISLLLGLIIIGTIITVYIATIRGSSDVIGSARLNHDMESAMMLMTNDIRRTGYWGGAVDGSDSRNNPFTSPTTDIAVIDFNGTGDCILYSYDANGSGHFDNNGDGTVDDTNEFYGFRLNNNTIEMRLTGVNTTDCSNTNANWQAMTLNAGGEQINITNLEFSFGPLAGLAGTSRCFNFSTKTITDDAIDCDPAPSTGDNVIQKRVVNIRMTGVLANDVNVSKTINGTVQIRNDRLYTQP</sequence>
<evidence type="ECO:0000256" key="1">
    <source>
        <dbReference type="SAM" id="Phobius"/>
    </source>
</evidence>
<dbReference type="EMBL" id="CP035467">
    <property type="protein sequence ID" value="QCW83026.1"/>
    <property type="molecule type" value="Genomic_DNA"/>
</dbReference>
<proteinExistence type="predicted"/>
<keyword evidence="3" id="KW-1185">Reference proteome</keyword>
<dbReference type="STRING" id="675511.GCA_000341735_00472"/>
<accession>A0A4P9UTJ4</accession>
<evidence type="ECO:0008006" key="4">
    <source>
        <dbReference type="Google" id="ProtNLM"/>
    </source>
</evidence>
<keyword evidence="1" id="KW-0812">Transmembrane</keyword>
<evidence type="ECO:0000313" key="3">
    <source>
        <dbReference type="Proteomes" id="UP000305881"/>
    </source>
</evidence>
<gene>
    <name evidence="2" type="ORF">EQU24_12845</name>
</gene>
<dbReference type="OrthoDB" id="5296662at2"/>
<name>A0A4P9UTJ4_METBY</name>
<dbReference type="Proteomes" id="UP000305881">
    <property type="component" value="Chromosome"/>
</dbReference>
<keyword evidence="1" id="KW-0472">Membrane</keyword>
<reference evidence="3" key="1">
    <citation type="journal article" date="2019" name="J. Bacteriol.">
        <title>A Mutagenic Screen Identifies a TonB-Dependent Receptor Required for the Lanthanide Metal Switch in the Type I Methanotroph 'Methylotuvimicrobium buryatense' 5GB1C.</title>
        <authorList>
            <person name="Groom J.D."/>
            <person name="Ford S.M."/>
            <person name="Pesesky M.W."/>
            <person name="Lidstrom M.E."/>
        </authorList>
    </citation>
    <scope>NUCLEOTIDE SEQUENCE [LARGE SCALE GENOMIC DNA]</scope>
    <source>
        <strain evidence="3">5GB1C</strain>
    </source>
</reference>
<evidence type="ECO:0000313" key="2">
    <source>
        <dbReference type="EMBL" id="QCW83026.1"/>
    </source>
</evidence>
<organism evidence="2 3">
    <name type="scientific">Methylotuvimicrobium buryatense</name>
    <name type="common">Methylomicrobium buryatense</name>
    <dbReference type="NCBI Taxonomy" id="95641"/>
    <lineage>
        <taxon>Bacteria</taxon>
        <taxon>Pseudomonadati</taxon>
        <taxon>Pseudomonadota</taxon>
        <taxon>Gammaproteobacteria</taxon>
        <taxon>Methylococcales</taxon>
        <taxon>Methylococcaceae</taxon>
        <taxon>Methylotuvimicrobium</taxon>
    </lineage>
</organism>
<keyword evidence="1" id="KW-1133">Transmembrane helix</keyword>